<dbReference type="GO" id="GO:0005525">
    <property type="term" value="F:GTP binding"/>
    <property type="evidence" value="ECO:0007669"/>
    <property type="project" value="UniProtKB-KW"/>
</dbReference>
<evidence type="ECO:0000256" key="7">
    <source>
        <dbReference type="SAM" id="MobiDB-lite"/>
    </source>
</evidence>
<dbReference type="PANTHER" id="PTHR45655:SF13">
    <property type="entry name" value="SOLUBLE GUANYLATE CYCLASE GCY-32-RELATED"/>
    <property type="match status" value="1"/>
</dbReference>
<dbReference type="InterPro" id="IPR029787">
    <property type="entry name" value="Nucleotide_cyclase"/>
</dbReference>
<evidence type="ECO:0000256" key="3">
    <source>
        <dbReference type="ARBA" id="ARBA00022490"/>
    </source>
</evidence>
<dbReference type="FunFam" id="3.30.70.1230:FF:000030">
    <property type="entry name" value="Si:ch211-215j19.12"/>
    <property type="match status" value="1"/>
</dbReference>
<dbReference type="InterPro" id="IPR011645">
    <property type="entry name" value="HNOB_dom_associated"/>
</dbReference>
<evidence type="ECO:0000256" key="6">
    <source>
        <dbReference type="ARBA" id="ARBA00023293"/>
    </source>
</evidence>
<dbReference type="EC" id="4.6.1.2" evidence="2"/>
<organism evidence="9 10">
    <name type="scientific">Cylindrotheca closterium</name>
    <dbReference type="NCBI Taxonomy" id="2856"/>
    <lineage>
        <taxon>Eukaryota</taxon>
        <taxon>Sar</taxon>
        <taxon>Stramenopiles</taxon>
        <taxon>Ochrophyta</taxon>
        <taxon>Bacillariophyta</taxon>
        <taxon>Bacillariophyceae</taxon>
        <taxon>Bacillariophycidae</taxon>
        <taxon>Bacillariales</taxon>
        <taxon>Bacillariaceae</taxon>
        <taxon>Cylindrotheca</taxon>
    </lineage>
</organism>
<feature type="compositionally biased region" description="Low complexity" evidence="7">
    <location>
        <begin position="718"/>
        <end position="735"/>
    </location>
</feature>
<protein>
    <recommendedName>
        <fullName evidence="2">guanylate cyclase</fullName>
        <ecNumber evidence="2">4.6.1.2</ecNumber>
    </recommendedName>
</protein>
<dbReference type="Proteomes" id="UP001295423">
    <property type="component" value="Unassembled WGS sequence"/>
</dbReference>
<dbReference type="SUPFAM" id="SSF111126">
    <property type="entry name" value="Ligand-binding domain in the NO signalling and Golgi transport"/>
    <property type="match status" value="1"/>
</dbReference>
<reference evidence="9" key="1">
    <citation type="submission" date="2023-08" db="EMBL/GenBank/DDBJ databases">
        <authorList>
            <person name="Audoor S."/>
            <person name="Bilcke G."/>
        </authorList>
    </citation>
    <scope>NUCLEOTIDE SEQUENCE</scope>
</reference>
<dbReference type="SMART" id="SM00044">
    <property type="entry name" value="CYCc"/>
    <property type="match status" value="1"/>
</dbReference>
<evidence type="ECO:0000256" key="5">
    <source>
        <dbReference type="ARBA" id="ARBA00023134"/>
    </source>
</evidence>
<dbReference type="PANTHER" id="PTHR45655">
    <property type="entry name" value="GUANYLATE CYCLASE SOLUBLE SUBUNIT BETA-2"/>
    <property type="match status" value="1"/>
</dbReference>
<dbReference type="Pfam" id="PF07701">
    <property type="entry name" value="HNOBA"/>
    <property type="match status" value="1"/>
</dbReference>
<dbReference type="Gene3D" id="3.30.70.1230">
    <property type="entry name" value="Nucleotide cyclase"/>
    <property type="match status" value="1"/>
</dbReference>
<dbReference type="GO" id="GO:0004383">
    <property type="term" value="F:guanylate cyclase activity"/>
    <property type="evidence" value="ECO:0007669"/>
    <property type="project" value="UniProtKB-EC"/>
</dbReference>
<dbReference type="InterPro" id="IPR024096">
    <property type="entry name" value="NO_sig/Golgi_transp_ligand-bd"/>
</dbReference>
<dbReference type="GO" id="GO:0020037">
    <property type="term" value="F:heme binding"/>
    <property type="evidence" value="ECO:0007669"/>
    <property type="project" value="InterPro"/>
</dbReference>
<dbReference type="Pfam" id="PF00233">
    <property type="entry name" value="PDEase_I"/>
    <property type="match status" value="2"/>
</dbReference>
<dbReference type="GO" id="GO:0019934">
    <property type="term" value="P:cGMP-mediated signaling"/>
    <property type="evidence" value="ECO:0007669"/>
    <property type="project" value="TreeGrafter"/>
</dbReference>
<dbReference type="SUPFAM" id="SSF55073">
    <property type="entry name" value="Nucleotide cyclase"/>
    <property type="match status" value="1"/>
</dbReference>
<comment type="caution">
    <text evidence="9">The sequence shown here is derived from an EMBL/GenBank/DDBJ whole genome shotgun (WGS) entry which is preliminary data.</text>
</comment>
<evidence type="ECO:0000313" key="10">
    <source>
        <dbReference type="Proteomes" id="UP001295423"/>
    </source>
</evidence>
<name>A0AAD2FNE1_9STRA</name>
<evidence type="ECO:0000256" key="1">
    <source>
        <dbReference type="ARBA" id="ARBA00004496"/>
    </source>
</evidence>
<dbReference type="Gene3D" id="3.90.1520.10">
    <property type="entry name" value="H-NOX domain"/>
    <property type="match status" value="1"/>
</dbReference>
<keyword evidence="3" id="KW-0963">Cytoplasm</keyword>
<dbReference type="SUPFAM" id="SSF109604">
    <property type="entry name" value="HD-domain/PDEase-like"/>
    <property type="match status" value="2"/>
</dbReference>
<keyword evidence="4" id="KW-0547">Nucleotide-binding</keyword>
<evidence type="ECO:0000256" key="4">
    <source>
        <dbReference type="ARBA" id="ARBA00022741"/>
    </source>
</evidence>
<dbReference type="PROSITE" id="PS50125">
    <property type="entry name" value="GUANYLATE_CYCLASE_2"/>
    <property type="match status" value="1"/>
</dbReference>
<comment type="subcellular location">
    <subcellularLocation>
        <location evidence="1">Cytoplasm</location>
    </subcellularLocation>
</comment>
<dbReference type="InterPro" id="IPR001054">
    <property type="entry name" value="A/G_cyclase"/>
</dbReference>
<evidence type="ECO:0000259" key="8">
    <source>
        <dbReference type="PROSITE" id="PS50125"/>
    </source>
</evidence>
<feature type="domain" description="Guanylate cyclase" evidence="8">
    <location>
        <begin position="490"/>
        <end position="618"/>
    </location>
</feature>
<keyword evidence="5" id="KW-0342">GTP-binding</keyword>
<dbReference type="InterPro" id="IPR002073">
    <property type="entry name" value="PDEase_catalytic_dom"/>
</dbReference>
<dbReference type="GO" id="GO:0004114">
    <property type="term" value="F:3',5'-cyclic-nucleotide phosphodiesterase activity"/>
    <property type="evidence" value="ECO:0007669"/>
    <property type="project" value="InterPro"/>
</dbReference>
<dbReference type="InterPro" id="IPR011644">
    <property type="entry name" value="Heme_NO-bd"/>
</dbReference>
<gene>
    <name evidence="9" type="ORF">CYCCA115_LOCUS10989</name>
</gene>
<dbReference type="Gene3D" id="1.10.1300.10">
    <property type="entry name" value="3'5'-cyclic nucleotide phosphodiesterase, catalytic domain"/>
    <property type="match status" value="2"/>
</dbReference>
<keyword evidence="6" id="KW-0141">cGMP biosynthesis</keyword>
<dbReference type="InterPro" id="IPR042463">
    <property type="entry name" value="HNOB_dom_associated_sf"/>
</dbReference>
<feature type="region of interest" description="Disordered" evidence="7">
    <location>
        <begin position="715"/>
        <end position="754"/>
    </location>
</feature>
<dbReference type="Pfam" id="PF07700">
    <property type="entry name" value="HNOB"/>
    <property type="match status" value="1"/>
</dbReference>
<dbReference type="InterPro" id="IPR036971">
    <property type="entry name" value="PDEase_catalytic_dom_sf"/>
</dbReference>
<dbReference type="GO" id="GO:0008074">
    <property type="term" value="C:guanylate cyclase complex, soluble"/>
    <property type="evidence" value="ECO:0007669"/>
    <property type="project" value="TreeGrafter"/>
</dbReference>
<dbReference type="Gene3D" id="3.30.450.260">
    <property type="entry name" value="Haem NO binding associated domain"/>
    <property type="match status" value="1"/>
</dbReference>
<keyword evidence="10" id="KW-1185">Reference proteome</keyword>
<accession>A0AAD2FNE1</accession>
<proteinExistence type="predicted"/>
<sequence>MHGLVFEIFEDWVIELHGLDAWHSIKKKAGCDVKDKSFVTRTFYNYDIWIKLITATSQEISVSFDDVLEAYGHYNIRYHFSHGHDALLRCQGSTLRQWLSNLNAMHDHVQKSFPGENFCPPVFWCEDCEDVEGSILLHYFSQRGNLLVPWVVGIVEELASFHFEVEVKLNRIAKQDEHDSKFTTWRITAVDETQMWKLSPSTMHNEEEVIDFSAVKLPGKCPFTGKKLRKDMDSSENMCPHAKRELEKMEMEAATASVSTDTSLLTESEEAESGLSMNKMKEVFPFHVMVDKDFKIAQVGEKLPKLMKTNINDLLGAHIKSVLKITRPVLGTSWDWRSLNKLSDQNFFLAPATEESTADTRASMHITADGQQKFGMEESVVKFKASIVHLAEDKVMFTLSPEARNVEDLNNMGLTLSDLPLQSCQRDAVFLGEYITQEADKAHGLDKLSRKLGTEQALSNTLLYNILPRQVADDMRKGKTIEPKFHENVTLFFSDIVGFTDLCGQVEPWNVIDMMNQLYSVMDFLADRFDLYKVETVGDSYMCCSGLPEPDQYHAENVANFALAVLECVKHVKSPVTGEPIDLRIGIHTGSCTSGVVGTLTPHYCLFGDMVNFTSRHESTGAAGKIHASSHLFGRLTHFAQSDNQEYSFKARGLVDMKGKGEHYTYWLESGTEHNESANPTALEALSEEVEAMISSRKWKMRKYFKHGGLFRSEQEASGNLSSSNEESSGYHSTSDSSNGMSQKEAGSVHSDDGDILDDIEEDDVIEDPIANLVRIEGLEQLADFGNGWEDLEWGSCSKDALQGKVFDILMNVLQVCVGKGGARLNIITSQLEKYVQTILDLYSEENSFHSFKLAAEVVLRANFIWDAWATDVSKDPWDHFMLLFAALIHGVQHAGVDNAQLEFEDDVICTMYRGKQAYQQRSSFDCAFERLEEDFEELCEEIVFGCPNFRASVKKLVVSFTDLESEKMLRAMVANFEEIIAKTSKNQRVLKEQREAKVGLVLAMSAIGHYAQSYDNFLKWNNLNFQEHLKAHRAGRSEDPRDSWYYEQNMFFSDAIMPLVNQIEKFLPGATCLGDCVLRNIEQWRRNGRDRLAASLVPTATVEDYRGEKLSLDRMGALIAANVDMLEGLLKDIVACHAENRIRSCGTSSRRMSMPVDEIQMSIAMKNKTAEKFRPTADLPPHVRSELRDFVITIASGYESNDFHNFQHASHVAYLSNLLVNGINGIDGSNDGSGIGCDPLARFAIVLAALVHDVGHTGVPNGQLAVEHPTLAEKYSNKSIAEQNSIDVAWNMLNSDCFENLQHCIYEDAGERERLRQLLVNCVMATDIFDKDLRSIRQTRWDKVYSDNEKLHSAEEEEHLKATIVIEHIMQASDVAHTMQDWELYRQWNESLFMEMYQAFLDGRSEKDPTASWYGGELWFFDNWVVPLATNLKTCGVLDIVSEQLAEQAKSNRQQWEAEGKEICEAMFEKVKAKVNNRSSRDLRSVSSMRSTESEIMLTSKMVNEVECLSKVVKRYERKMAAACGNLIAVAYKGGPDGKDLRKMSSGDIHSHFKQQDWYKMYSDDELSVDGSLPSVRSTKKNQGKLTSHITRSRKVGGRVSFLSSGSKDLLEEDDFSSIGSSVSGLRSQLMIAEKLIASSKAA</sequence>
<dbReference type="SMART" id="SM00471">
    <property type="entry name" value="HDc"/>
    <property type="match status" value="1"/>
</dbReference>
<dbReference type="EMBL" id="CAKOGP040001725">
    <property type="protein sequence ID" value="CAJ1947123.1"/>
    <property type="molecule type" value="Genomic_DNA"/>
</dbReference>
<evidence type="ECO:0000313" key="9">
    <source>
        <dbReference type="EMBL" id="CAJ1947123.1"/>
    </source>
</evidence>
<dbReference type="CDD" id="cd00077">
    <property type="entry name" value="HDc"/>
    <property type="match status" value="1"/>
</dbReference>
<dbReference type="GO" id="GO:0070482">
    <property type="term" value="P:response to oxygen levels"/>
    <property type="evidence" value="ECO:0007669"/>
    <property type="project" value="TreeGrafter"/>
</dbReference>
<dbReference type="Pfam" id="PF00211">
    <property type="entry name" value="Guanylate_cyc"/>
    <property type="match status" value="1"/>
</dbReference>
<dbReference type="InterPro" id="IPR003607">
    <property type="entry name" value="HD/PDEase_dom"/>
</dbReference>
<dbReference type="CDD" id="cd07302">
    <property type="entry name" value="CHD"/>
    <property type="match status" value="1"/>
</dbReference>
<evidence type="ECO:0000256" key="2">
    <source>
        <dbReference type="ARBA" id="ARBA00012202"/>
    </source>
</evidence>
<dbReference type="InterPro" id="IPR038158">
    <property type="entry name" value="H-NOX_domain_sf"/>
</dbReference>